<dbReference type="RefSeq" id="WP_062955853.1">
    <property type="nucleotide sequence ID" value="NZ_JPWB01000004.1"/>
</dbReference>
<comment type="function">
    <text evidence="7">Part of the tripartite ATP-independent periplasmic (TRAP) transport system.</text>
</comment>
<gene>
    <name evidence="9" type="ORF">TH6_11435</name>
</gene>
<dbReference type="PIRSF" id="PIRSF006066">
    <property type="entry name" value="HI0050"/>
    <property type="match status" value="1"/>
</dbReference>
<keyword evidence="5 7" id="KW-1133">Transmembrane helix</keyword>
<evidence type="ECO:0000256" key="4">
    <source>
        <dbReference type="ARBA" id="ARBA00022692"/>
    </source>
</evidence>
<dbReference type="PANTHER" id="PTHR33362">
    <property type="entry name" value="SIALIC ACID TRAP TRANSPORTER PERMEASE PROTEIN SIAT-RELATED"/>
    <property type="match status" value="1"/>
</dbReference>
<keyword evidence="6 7" id="KW-0472">Membrane</keyword>
<feature type="transmembrane region" description="Helical" evidence="7">
    <location>
        <begin position="311"/>
        <end position="333"/>
    </location>
</feature>
<proteinExistence type="inferred from homology"/>
<keyword evidence="3 7" id="KW-0997">Cell inner membrane</keyword>
<name>A0A367VCR4_9PROT</name>
<evidence type="ECO:0000256" key="7">
    <source>
        <dbReference type="RuleBase" id="RU369079"/>
    </source>
</evidence>
<comment type="similarity">
    <text evidence="7">Belongs to the TRAP transporter large permease family.</text>
</comment>
<dbReference type="GO" id="GO:0005886">
    <property type="term" value="C:plasma membrane"/>
    <property type="evidence" value="ECO:0007669"/>
    <property type="project" value="UniProtKB-SubCell"/>
</dbReference>
<keyword evidence="4 7" id="KW-0812">Transmembrane</keyword>
<reference evidence="9 10" key="1">
    <citation type="submission" date="2014-07" db="EMBL/GenBank/DDBJ databases">
        <title>Draft genome sequence of Thalassospira profundimaris R8-17.</title>
        <authorList>
            <person name="Lai Q."/>
            <person name="Shao Z."/>
        </authorList>
    </citation>
    <scope>NUCLEOTIDE SEQUENCE [LARGE SCALE GENOMIC DNA]</scope>
    <source>
        <strain evidence="9 10">R8-17</strain>
    </source>
</reference>
<dbReference type="AlphaFoldDB" id="A0A367VCR4"/>
<evidence type="ECO:0000256" key="6">
    <source>
        <dbReference type="ARBA" id="ARBA00023136"/>
    </source>
</evidence>
<evidence type="ECO:0000313" key="9">
    <source>
        <dbReference type="EMBL" id="RCK22271.1"/>
    </source>
</evidence>
<keyword evidence="7" id="KW-0813">Transport</keyword>
<keyword evidence="2" id="KW-1003">Cell membrane</keyword>
<comment type="subcellular location">
    <subcellularLocation>
        <location evidence="1 7">Cell inner membrane</location>
        <topology evidence="1 7">Multi-pass membrane protein</topology>
    </subcellularLocation>
</comment>
<feature type="transmembrane region" description="Helical" evidence="7">
    <location>
        <begin position="60"/>
        <end position="80"/>
    </location>
</feature>
<sequence>MSPVEISIVMVIVLMILIFLRMPIALAMAIVGAGGYVVLSGWLPLSAYLKTAIVDKYISYDLAVIPLFILMGQIATRTGISRAIFTASNAWLGHWRGGLAMASVAGCAAFGSICGSSIATATTMGKVALPEMRRHGYSGALGAGTLAAGGTLGILIPPSVVLIIYALLTEQNIVKLFLAATVPGILAVLGFILAIGVYVRLFPEEGPAHPGVPMRERIKSLGGIWHIALVFIAVLGGIYGGVFTPAEGASVGVVLIALTGFLMRSLTAKGLFECVIETAGSTAMIFAIIFGADLFNVALALTRVPTMAAEWVGTAGIAPMTVLLAVILFYIIMGCIMDSLSMILLTVPVFFPAFMAMDFGMDPTHQAIWFGIISLIVVELGMITPPVGLNLFMISAMAPDIPTRKIFRGAVPFLIVECLRIAVIVAFPALTFWLVDIVTG</sequence>
<feature type="transmembrane region" description="Helical" evidence="7">
    <location>
        <begin position="140"/>
        <end position="167"/>
    </location>
</feature>
<evidence type="ECO:0000256" key="2">
    <source>
        <dbReference type="ARBA" id="ARBA00022475"/>
    </source>
</evidence>
<feature type="transmembrane region" description="Helical" evidence="7">
    <location>
        <begin position="367"/>
        <end position="392"/>
    </location>
</feature>
<dbReference type="InterPro" id="IPR004681">
    <property type="entry name" value="TRAP_DctM"/>
</dbReference>
<dbReference type="Proteomes" id="UP000253061">
    <property type="component" value="Unassembled WGS sequence"/>
</dbReference>
<evidence type="ECO:0000259" key="8">
    <source>
        <dbReference type="Pfam" id="PF06808"/>
    </source>
</evidence>
<feature type="transmembrane region" description="Helical" evidence="7">
    <location>
        <begin position="220"/>
        <end position="242"/>
    </location>
</feature>
<feature type="transmembrane region" description="Helical" evidence="7">
    <location>
        <begin position="413"/>
        <end position="435"/>
    </location>
</feature>
<evidence type="ECO:0000256" key="3">
    <source>
        <dbReference type="ARBA" id="ARBA00022519"/>
    </source>
</evidence>
<dbReference type="GO" id="GO:0022857">
    <property type="term" value="F:transmembrane transporter activity"/>
    <property type="evidence" value="ECO:0007669"/>
    <property type="project" value="UniProtKB-UniRule"/>
</dbReference>
<dbReference type="NCBIfam" id="TIGR00786">
    <property type="entry name" value="dctM"/>
    <property type="match status" value="1"/>
</dbReference>
<feature type="domain" description="TRAP C4-dicarboxylate transport system permease DctM subunit" evidence="8">
    <location>
        <begin position="11"/>
        <end position="430"/>
    </location>
</feature>
<dbReference type="Pfam" id="PF06808">
    <property type="entry name" value="DctM"/>
    <property type="match status" value="1"/>
</dbReference>
<evidence type="ECO:0000256" key="1">
    <source>
        <dbReference type="ARBA" id="ARBA00004429"/>
    </source>
</evidence>
<evidence type="ECO:0000313" key="10">
    <source>
        <dbReference type="Proteomes" id="UP000253061"/>
    </source>
</evidence>
<feature type="transmembrane region" description="Helical" evidence="7">
    <location>
        <begin position="248"/>
        <end position="267"/>
    </location>
</feature>
<dbReference type="InterPro" id="IPR010656">
    <property type="entry name" value="DctM"/>
</dbReference>
<protein>
    <recommendedName>
        <fullName evidence="7">TRAP transporter large permease protein</fullName>
    </recommendedName>
</protein>
<feature type="transmembrane region" description="Helical" evidence="7">
    <location>
        <begin position="279"/>
        <end position="299"/>
    </location>
</feature>
<feature type="transmembrane region" description="Helical" evidence="7">
    <location>
        <begin position="6"/>
        <end position="39"/>
    </location>
</feature>
<dbReference type="EMBL" id="JPWB01000004">
    <property type="protein sequence ID" value="RCK22271.1"/>
    <property type="molecule type" value="Genomic_DNA"/>
</dbReference>
<dbReference type="PANTHER" id="PTHR33362:SF5">
    <property type="entry name" value="C4-DICARBOXYLATE TRAP TRANSPORTER LARGE PERMEASE PROTEIN DCTM"/>
    <property type="match status" value="1"/>
</dbReference>
<evidence type="ECO:0000256" key="5">
    <source>
        <dbReference type="ARBA" id="ARBA00022989"/>
    </source>
</evidence>
<feature type="transmembrane region" description="Helical" evidence="7">
    <location>
        <begin position="100"/>
        <end position="119"/>
    </location>
</feature>
<comment type="caution">
    <text evidence="9">The sequence shown here is derived from an EMBL/GenBank/DDBJ whole genome shotgun (WGS) entry which is preliminary data.</text>
</comment>
<feature type="transmembrane region" description="Helical" evidence="7">
    <location>
        <begin position="340"/>
        <end position="361"/>
    </location>
</feature>
<accession>A0A367VCR4</accession>
<organism evidence="9 10">
    <name type="scientific">Thalassospira profundimaris</name>
    <dbReference type="NCBI Taxonomy" id="502049"/>
    <lineage>
        <taxon>Bacteria</taxon>
        <taxon>Pseudomonadati</taxon>
        <taxon>Pseudomonadota</taxon>
        <taxon>Alphaproteobacteria</taxon>
        <taxon>Rhodospirillales</taxon>
        <taxon>Thalassospiraceae</taxon>
        <taxon>Thalassospira</taxon>
    </lineage>
</organism>
<feature type="transmembrane region" description="Helical" evidence="7">
    <location>
        <begin position="173"/>
        <end position="199"/>
    </location>
</feature>
<comment type="subunit">
    <text evidence="7">The complex comprises the extracytoplasmic solute receptor protein and the two transmembrane proteins.</text>
</comment>